<dbReference type="PANTHER" id="PTHR43353:SF5">
    <property type="entry name" value="SUCCINATE-SEMIALDEHYDE DEHYDROGENASE, MITOCHONDRIAL"/>
    <property type="match status" value="1"/>
</dbReference>
<dbReference type="PANTHER" id="PTHR43353">
    <property type="entry name" value="SUCCINATE-SEMIALDEHYDE DEHYDROGENASE, MITOCHONDRIAL"/>
    <property type="match status" value="1"/>
</dbReference>
<accession>A0AB38XRM2</accession>
<dbReference type="InterPro" id="IPR015590">
    <property type="entry name" value="Aldehyde_DH_dom"/>
</dbReference>
<comment type="similarity">
    <text evidence="1">Belongs to the aldehyde dehydrogenase family.</text>
</comment>
<dbReference type="KEGG" id="wne:PIG85_04940"/>
<dbReference type="Proteomes" id="UP001211044">
    <property type="component" value="Chromosome"/>
</dbReference>
<organism evidence="4 5">
    <name type="scientific">Winkia neuii subsp. anitrata</name>
    <dbReference type="NCBI Taxonomy" id="29318"/>
    <lineage>
        <taxon>Bacteria</taxon>
        <taxon>Bacillati</taxon>
        <taxon>Actinomycetota</taxon>
        <taxon>Actinomycetes</taxon>
        <taxon>Actinomycetales</taxon>
        <taxon>Actinomycetaceae</taxon>
        <taxon>Winkia</taxon>
    </lineage>
</organism>
<dbReference type="InterPro" id="IPR016160">
    <property type="entry name" value="Ald_DH_CS_CYS"/>
</dbReference>
<evidence type="ECO:0000313" key="4">
    <source>
        <dbReference type="EMBL" id="WCE46995.1"/>
    </source>
</evidence>
<dbReference type="GO" id="GO:0004777">
    <property type="term" value="F:succinate-semialdehyde dehydrogenase (NAD+) activity"/>
    <property type="evidence" value="ECO:0007669"/>
    <property type="project" value="TreeGrafter"/>
</dbReference>
<keyword evidence="2" id="KW-0560">Oxidoreductase</keyword>
<dbReference type="InterPro" id="IPR016162">
    <property type="entry name" value="Ald_DH_N"/>
</dbReference>
<dbReference type="Gene3D" id="3.40.309.10">
    <property type="entry name" value="Aldehyde Dehydrogenase, Chain A, domain 2"/>
    <property type="match status" value="1"/>
</dbReference>
<dbReference type="FunFam" id="3.40.605.10:FF:000005">
    <property type="entry name" value="Succinate-semialdehyde dehydrogenase I"/>
    <property type="match status" value="1"/>
</dbReference>
<dbReference type="EMBL" id="CP116394">
    <property type="protein sequence ID" value="WCE46995.1"/>
    <property type="molecule type" value="Genomic_DNA"/>
</dbReference>
<dbReference type="AlphaFoldDB" id="A0AB38XRM2"/>
<name>A0AB38XRM2_9ACTO</name>
<dbReference type="InterPro" id="IPR016163">
    <property type="entry name" value="Ald_DH_C"/>
</dbReference>
<protein>
    <submittedName>
        <fullName evidence="4">NAD-dependent succinate-semialdehyde dehydrogenase</fullName>
    </submittedName>
</protein>
<evidence type="ECO:0000259" key="3">
    <source>
        <dbReference type="Pfam" id="PF00171"/>
    </source>
</evidence>
<dbReference type="PROSITE" id="PS00070">
    <property type="entry name" value="ALDEHYDE_DEHYDR_CYS"/>
    <property type="match status" value="1"/>
</dbReference>
<evidence type="ECO:0000256" key="1">
    <source>
        <dbReference type="ARBA" id="ARBA00009986"/>
    </source>
</evidence>
<evidence type="ECO:0000313" key="5">
    <source>
        <dbReference type="Proteomes" id="UP001211044"/>
    </source>
</evidence>
<evidence type="ECO:0000256" key="2">
    <source>
        <dbReference type="ARBA" id="ARBA00023002"/>
    </source>
</evidence>
<sequence length="491" mass="52222">MSVEIPSSLQAFVRGLNPEEGVWIAGKARAASDGKTFPVYDPATTEVIASVSSGTRQDASAAVDAAEAAFEGWADTSPRERAEILRKAFTLMLEQAEPLAGLMAWENGKAMSDAKGEVTYAAEFFRWYSEEAVRSDGDYAVPPAGGTRLMVTHKPIGIAALITPWNFPAAMATRKIAPALAAGCTVVLKMASETPLTALAVMRILKEAGVPDGVVNMVPSQSSADISETWLADPRVRIISFTGSTAVGSLLMQQAAKRIVNSSMELGGNASFIVGANADVDAAVEGTMVAKFRNGGQACTAANRLYVNASVAQEFKEKLCAKVKDLKVGSAFTEGVEIGPLVNRKALDGLHQLLRDAESEGAEVLASAELPDLEGYFLPPQVIEVKDNSSSLFQNEIFGPIAPILVWSDEEQMLKDVNSTEMGLASYIYGDLQWALRTAEKIDAGMVGVNRGLVSDPAAPFGGVKQSGIGREGGREGVREFQETQYFSVAW</sequence>
<dbReference type="GO" id="GO:0009450">
    <property type="term" value="P:gamma-aminobutyric acid catabolic process"/>
    <property type="evidence" value="ECO:0007669"/>
    <property type="project" value="TreeGrafter"/>
</dbReference>
<dbReference type="SUPFAM" id="SSF53720">
    <property type="entry name" value="ALDH-like"/>
    <property type="match status" value="1"/>
</dbReference>
<dbReference type="CDD" id="cd07103">
    <property type="entry name" value="ALDH_F5_SSADH_GabD"/>
    <property type="match status" value="1"/>
</dbReference>
<proteinExistence type="inferred from homology"/>
<dbReference type="InterPro" id="IPR050740">
    <property type="entry name" value="Aldehyde_DH_Superfamily"/>
</dbReference>
<gene>
    <name evidence="4" type="ORF">PIG85_04940</name>
</gene>
<feature type="domain" description="Aldehyde dehydrogenase" evidence="3">
    <location>
        <begin position="32"/>
        <end position="485"/>
    </location>
</feature>
<reference evidence="4" key="1">
    <citation type="submission" date="2023-01" db="EMBL/GenBank/DDBJ databases">
        <title>Comparative Genomic Analysis of the Clinically-Derived Winkia Strain NY0527 Provides Evidence into the Taxonomic Reassignment of Winkia neuii and Characterizes Their Virulence Traits.</title>
        <authorList>
            <person name="Cai X."/>
            <person name="Peng Y."/>
            <person name="Li M."/>
            <person name="Qiu Y."/>
            <person name="Wang Y."/>
            <person name="Xu L."/>
            <person name="Hou Q."/>
        </authorList>
    </citation>
    <scope>NUCLEOTIDE SEQUENCE</scope>
    <source>
        <strain evidence="4">NY0527</strain>
    </source>
</reference>
<dbReference type="Gene3D" id="3.40.605.10">
    <property type="entry name" value="Aldehyde Dehydrogenase, Chain A, domain 1"/>
    <property type="match status" value="1"/>
</dbReference>
<dbReference type="RefSeq" id="WP_004805472.1">
    <property type="nucleotide sequence ID" value="NZ_CP116394.1"/>
</dbReference>
<dbReference type="InterPro" id="IPR016161">
    <property type="entry name" value="Ald_DH/histidinol_DH"/>
</dbReference>
<dbReference type="Pfam" id="PF00171">
    <property type="entry name" value="Aldedh"/>
    <property type="match status" value="1"/>
</dbReference>